<protein>
    <submittedName>
        <fullName evidence="1">Uncharacterized protein</fullName>
    </submittedName>
</protein>
<reference evidence="1 2" key="1">
    <citation type="journal article" date="2018" name="Sci. Rep.">
        <title>Characterisation of pathogen-specific regions and novel effector candidates in Fusarium oxysporum f. sp. cepae.</title>
        <authorList>
            <person name="Armitage A.D."/>
            <person name="Taylor A."/>
            <person name="Sobczyk M.K."/>
            <person name="Baxter L."/>
            <person name="Greenfield B.P."/>
            <person name="Bates H.J."/>
            <person name="Wilson F."/>
            <person name="Jackson A.C."/>
            <person name="Ott S."/>
            <person name="Harrison R.J."/>
            <person name="Clarkson J.P."/>
        </authorList>
    </citation>
    <scope>NUCLEOTIDE SEQUENCE [LARGE SCALE GENOMIC DNA]</scope>
    <source>
        <strain evidence="1 2">Fo_A28</strain>
    </source>
</reference>
<name>A0A420PS86_FUSOX</name>
<proteinExistence type="predicted"/>
<dbReference type="Proteomes" id="UP000285860">
    <property type="component" value="Unassembled WGS sequence"/>
</dbReference>
<dbReference type="AlphaFoldDB" id="A0A420PS86"/>
<dbReference type="EMBL" id="MRCY01000034">
    <property type="protein sequence ID" value="RKL12429.1"/>
    <property type="molecule type" value="Genomic_DNA"/>
</dbReference>
<sequence length="52" mass="5571">MAALGGPENILSLSINVIPTAICKHFMKSITCLTATASAWTLGGYWSLFRVN</sequence>
<accession>A0A420PS86</accession>
<evidence type="ECO:0000313" key="2">
    <source>
        <dbReference type="Proteomes" id="UP000285860"/>
    </source>
</evidence>
<gene>
    <name evidence="1" type="ORF">BFJ68_g7830</name>
</gene>
<organism evidence="1 2">
    <name type="scientific">Fusarium oxysporum</name>
    <name type="common">Fusarium vascular wilt</name>
    <dbReference type="NCBI Taxonomy" id="5507"/>
    <lineage>
        <taxon>Eukaryota</taxon>
        <taxon>Fungi</taxon>
        <taxon>Dikarya</taxon>
        <taxon>Ascomycota</taxon>
        <taxon>Pezizomycotina</taxon>
        <taxon>Sordariomycetes</taxon>
        <taxon>Hypocreomycetidae</taxon>
        <taxon>Hypocreales</taxon>
        <taxon>Nectriaceae</taxon>
        <taxon>Fusarium</taxon>
        <taxon>Fusarium oxysporum species complex</taxon>
    </lineage>
</organism>
<evidence type="ECO:0000313" key="1">
    <source>
        <dbReference type="EMBL" id="RKL12429.1"/>
    </source>
</evidence>
<comment type="caution">
    <text evidence="1">The sequence shown here is derived from an EMBL/GenBank/DDBJ whole genome shotgun (WGS) entry which is preliminary data.</text>
</comment>